<dbReference type="Proteomes" id="UP000007177">
    <property type="component" value="Chromosome"/>
</dbReference>
<sequence>MNKCAYCHNEIHEPHPVVAGKNQDSLVCCSESCVEKVLAFYNFFDRTKIFFFIGLTLFMILLFGSVFLLSLKNMWLGSLLMGSSFGLLGLLVILFPFATPQTFDLLGIQKTISVTRLLGLFVLALGPLLTYWLRL</sequence>
<gene>
    <name evidence="2" type="ordered locus">Awo_c33500</name>
</gene>
<evidence type="ECO:0000313" key="3">
    <source>
        <dbReference type="Proteomes" id="UP000007177"/>
    </source>
</evidence>
<dbReference type="HOGENOM" id="CLU_1881213_0_0_9"/>
<keyword evidence="1" id="KW-0472">Membrane</keyword>
<name>H6LKW9_ACEWD</name>
<dbReference type="AlphaFoldDB" id="H6LKW9"/>
<keyword evidence="1" id="KW-0812">Transmembrane</keyword>
<keyword evidence="1" id="KW-1133">Transmembrane helix</keyword>
<dbReference type="OrthoDB" id="1976034at2"/>
<dbReference type="RefSeq" id="WP_014357673.1">
    <property type="nucleotide sequence ID" value="NC_016894.1"/>
</dbReference>
<keyword evidence="3" id="KW-1185">Reference proteome</keyword>
<feature type="transmembrane region" description="Helical" evidence="1">
    <location>
        <begin position="117"/>
        <end position="133"/>
    </location>
</feature>
<reference evidence="2 3" key="2">
    <citation type="journal article" date="2012" name="PLoS ONE">
        <title>An ancient pathway combining carbon dioxide fixation with the generation and utilization of a sodium ion gradient for ATP synthesis.</title>
        <authorList>
            <person name="Poehlein A."/>
            <person name="Schmidt S."/>
            <person name="Kaster A.K."/>
            <person name="Goenrich M."/>
            <person name="Vollmers J."/>
            <person name="Thurmer A."/>
            <person name="Bertsch J."/>
            <person name="Schuchmann K."/>
            <person name="Voigt B."/>
            <person name="Hecker M."/>
            <person name="Daniel R."/>
            <person name="Thauer R.K."/>
            <person name="Gottschalk G."/>
            <person name="Muller V."/>
        </authorList>
    </citation>
    <scope>NUCLEOTIDE SEQUENCE [LARGE SCALE GENOMIC DNA]</scope>
    <source>
        <strain evidence="3">ATCC 29683 / DSM 1030 / JCM 2381 / KCTC 1655 / WB1</strain>
    </source>
</reference>
<organism evidence="2 3">
    <name type="scientific">Acetobacterium woodii (strain ATCC 29683 / DSM 1030 / JCM 2381 / KCTC 1655 / WB1)</name>
    <dbReference type="NCBI Taxonomy" id="931626"/>
    <lineage>
        <taxon>Bacteria</taxon>
        <taxon>Bacillati</taxon>
        <taxon>Bacillota</taxon>
        <taxon>Clostridia</taxon>
        <taxon>Eubacteriales</taxon>
        <taxon>Eubacteriaceae</taxon>
        <taxon>Acetobacterium</taxon>
    </lineage>
</organism>
<evidence type="ECO:0000256" key="1">
    <source>
        <dbReference type="SAM" id="Phobius"/>
    </source>
</evidence>
<dbReference type="eggNOG" id="ENOG5033I5N">
    <property type="taxonomic scope" value="Bacteria"/>
</dbReference>
<feature type="transmembrane region" description="Helical" evidence="1">
    <location>
        <begin position="49"/>
        <end position="69"/>
    </location>
</feature>
<dbReference type="KEGG" id="awo:Awo_c33500"/>
<accession>H6LKW9</accession>
<feature type="transmembrane region" description="Helical" evidence="1">
    <location>
        <begin position="75"/>
        <end position="97"/>
    </location>
</feature>
<proteinExistence type="predicted"/>
<protein>
    <submittedName>
        <fullName evidence="2">Uncharacterized protein</fullName>
    </submittedName>
</protein>
<reference evidence="3" key="1">
    <citation type="submission" date="2011-07" db="EMBL/GenBank/DDBJ databases">
        <title>Complete genome sequence of Acetobacterium woodii.</title>
        <authorList>
            <person name="Poehlein A."/>
            <person name="Schmidt S."/>
            <person name="Kaster A.-K."/>
            <person name="Goenrich M."/>
            <person name="Vollmers J."/>
            <person name="Thuermer A."/>
            <person name="Gottschalk G."/>
            <person name="Thauer R.K."/>
            <person name="Daniel R."/>
            <person name="Mueller V."/>
        </authorList>
    </citation>
    <scope>NUCLEOTIDE SEQUENCE [LARGE SCALE GENOMIC DNA]</scope>
    <source>
        <strain evidence="3">ATCC 29683 / DSM 1030 / JCM 2381 / KCTC 1655 / WB1</strain>
    </source>
</reference>
<dbReference type="EMBL" id="CP002987">
    <property type="protein sequence ID" value="AFA50078.1"/>
    <property type="molecule type" value="Genomic_DNA"/>
</dbReference>
<evidence type="ECO:0000313" key="2">
    <source>
        <dbReference type="EMBL" id="AFA50078.1"/>
    </source>
</evidence>